<feature type="transmembrane region" description="Helical" evidence="6">
    <location>
        <begin position="315"/>
        <end position="332"/>
    </location>
</feature>
<dbReference type="PANTHER" id="PTHR30619:SF7">
    <property type="entry name" value="BETA-LACTAMASE DOMAIN PROTEIN"/>
    <property type="match status" value="1"/>
</dbReference>
<dbReference type="Pfam" id="PF03772">
    <property type="entry name" value="Competence"/>
    <property type="match status" value="1"/>
</dbReference>
<dbReference type="KEGG" id="kpf:IX53_03270"/>
<accession>A0A0G2ZDX5</accession>
<evidence type="ECO:0000313" key="9">
    <source>
        <dbReference type="Proteomes" id="UP000035159"/>
    </source>
</evidence>
<dbReference type="EMBL" id="CP011232">
    <property type="protein sequence ID" value="AKI97003.1"/>
    <property type="molecule type" value="Genomic_DNA"/>
</dbReference>
<evidence type="ECO:0000256" key="4">
    <source>
        <dbReference type="ARBA" id="ARBA00022989"/>
    </source>
</evidence>
<feature type="transmembrane region" description="Helical" evidence="6">
    <location>
        <begin position="12"/>
        <end position="31"/>
    </location>
</feature>
<dbReference type="STRING" id="1330330.IX53_03270"/>
<feature type="transmembrane region" description="Helical" evidence="6">
    <location>
        <begin position="344"/>
        <end position="369"/>
    </location>
</feature>
<dbReference type="InterPro" id="IPR004477">
    <property type="entry name" value="ComEC_N"/>
</dbReference>
<feature type="transmembrane region" description="Helical" evidence="6">
    <location>
        <begin position="43"/>
        <end position="73"/>
    </location>
</feature>
<sequence length="464" mass="51573">MPRSIFPRNTSSPLFILFVSMALGVLTFLTFSRMDQLLKGLLFLVPFILVCYLNKSLLPAILTFFLFGLLLAFNNFDTVFPEPGSSIEVTGKVKKVYSDDFFLASGSFLVNGEWKRLPSAIMIKTRSDVEITPDTGKIFWASGMLDNLSPFQMMLDSEVIAYGPTIGLDRFAGNIRKGIVETLENYGVTNPVIFSTFFGNKSRLKKEVKNALKAIGISHIFAVSGLHIGLFFLLVNYFMSLFLLPFIFRNLASLSITGIYVLTTGPSLSAMRAFLMLFLYVLFRVLDYPQSSLNILGLSGIIMLTFSPFDLVQADFQLSYLSTAGILLYIMVKDQKRRSPLVNVLLIGGAAQGVTLPVSLSLFGSFALLGIPMTFIAVFIYLIPTLVGTVSLLLFDLLKIKPLAVFFAKGLEYLSNLFESFIVKLSRSAPVIQLEFPLNYFVAFLISVSVFSLFFFLAHSEQSP</sequence>
<comment type="subcellular location">
    <subcellularLocation>
        <location evidence="1">Cell membrane</location>
        <topology evidence="1">Multi-pass membrane protein</topology>
    </subcellularLocation>
</comment>
<dbReference type="AlphaFoldDB" id="A0A0G2ZDX5"/>
<feature type="transmembrane region" description="Helical" evidence="6">
    <location>
        <begin position="438"/>
        <end position="458"/>
    </location>
</feature>
<feature type="transmembrane region" description="Helical" evidence="6">
    <location>
        <begin position="259"/>
        <end position="281"/>
    </location>
</feature>
<feature type="domain" description="ComEC/Rec2-related protein" evidence="7">
    <location>
        <begin position="197"/>
        <end position="457"/>
    </location>
</feature>
<dbReference type="NCBIfam" id="TIGR00360">
    <property type="entry name" value="ComEC_N-term"/>
    <property type="match status" value="1"/>
</dbReference>
<gene>
    <name evidence="8" type="ORF">IX53_03270</name>
</gene>
<feature type="transmembrane region" description="Helical" evidence="6">
    <location>
        <begin position="375"/>
        <end position="395"/>
    </location>
</feature>
<evidence type="ECO:0000256" key="3">
    <source>
        <dbReference type="ARBA" id="ARBA00022692"/>
    </source>
</evidence>
<dbReference type="Proteomes" id="UP000035159">
    <property type="component" value="Chromosome"/>
</dbReference>
<keyword evidence="4 6" id="KW-1133">Transmembrane helix</keyword>
<dbReference type="OrthoDB" id="9761531at2"/>
<feature type="transmembrane region" description="Helical" evidence="6">
    <location>
        <begin position="211"/>
        <end position="239"/>
    </location>
</feature>
<dbReference type="PANTHER" id="PTHR30619">
    <property type="entry name" value="DNA INTERNALIZATION/COMPETENCE PROTEIN COMEC/REC2"/>
    <property type="match status" value="1"/>
</dbReference>
<dbReference type="RefSeq" id="WP_047754138.1">
    <property type="nucleotide sequence ID" value="NZ_CAJUHA010000019.1"/>
</dbReference>
<proteinExistence type="predicted"/>
<evidence type="ECO:0000256" key="1">
    <source>
        <dbReference type="ARBA" id="ARBA00004651"/>
    </source>
</evidence>
<dbReference type="InterPro" id="IPR052159">
    <property type="entry name" value="Competence_DNA_uptake"/>
</dbReference>
<evidence type="ECO:0000256" key="5">
    <source>
        <dbReference type="ARBA" id="ARBA00023136"/>
    </source>
</evidence>
<evidence type="ECO:0000313" key="8">
    <source>
        <dbReference type="EMBL" id="AKI97003.1"/>
    </source>
</evidence>
<protein>
    <recommendedName>
        <fullName evidence="7">ComEC/Rec2-related protein domain-containing protein</fullName>
    </recommendedName>
</protein>
<keyword evidence="3 6" id="KW-0812">Transmembrane</keyword>
<keyword evidence="5 6" id="KW-0472">Membrane</keyword>
<evidence type="ECO:0000256" key="6">
    <source>
        <dbReference type="SAM" id="Phobius"/>
    </source>
</evidence>
<reference evidence="8 9" key="1">
    <citation type="submission" date="2015-04" db="EMBL/GenBank/DDBJ databases">
        <title>Complete Genome Sequence of Kosmotoga pacifica SLHLJ1.</title>
        <authorList>
            <person name="Jiang L.J."/>
            <person name="Shao Z.Z."/>
            <person name="Jebbar M."/>
        </authorList>
    </citation>
    <scope>NUCLEOTIDE SEQUENCE [LARGE SCALE GENOMIC DNA]</scope>
    <source>
        <strain evidence="8 9">SLHLJ1</strain>
    </source>
</reference>
<organism evidence="8 9">
    <name type="scientific">Kosmotoga pacifica</name>
    <dbReference type="NCBI Taxonomy" id="1330330"/>
    <lineage>
        <taxon>Bacteria</taxon>
        <taxon>Thermotogati</taxon>
        <taxon>Thermotogota</taxon>
        <taxon>Thermotogae</taxon>
        <taxon>Kosmotogales</taxon>
        <taxon>Kosmotogaceae</taxon>
        <taxon>Kosmotoga</taxon>
    </lineage>
</organism>
<dbReference type="PATRIC" id="fig|1330330.3.peg.653"/>
<dbReference type="GO" id="GO:0005886">
    <property type="term" value="C:plasma membrane"/>
    <property type="evidence" value="ECO:0007669"/>
    <property type="project" value="UniProtKB-SubCell"/>
</dbReference>
<keyword evidence="2" id="KW-1003">Cell membrane</keyword>
<keyword evidence="9" id="KW-1185">Reference proteome</keyword>
<feature type="transmembrane region" description="Helical" evidence="6">
    <location>
        <begin position="293"/>
        <end position="309"/>
    </location>
</feature>
<evidence type="ECO:0000259" key="7">
    <source>
        <dbReference type="Pfam" id="PF03772"/>
    </source>
</evidence>
<name>A0A0G2ZDX5_9BACT</name>
<evidence type="ECO:0000256" key="2">
    <source>
        <dbReference type="ARBA" id="ARBA00022475"/>
    </source>
</evidence>